<dbReference type="EMBL" id="JASNWA010000008">
    <property type="protein sequence ID" value="KAK3171592.1"/>
    <property type="molecule type" value="Genomic_DNA"/>
</dbReference>
<evidence type="ECO:0000313" key="3">
    <source>
        <dbReference type="Proteomes" id="UP001276659"/>
    </source>
</evidence>
<dbReference type="Proteomes" id="UP001276659">
    <property type="component" value="Unassembled WGS sequence"/>
</dbReference>
<organism evidence="2 3">
    <name type="scientific">Lepraria neglecta</name>
    <dbReference type="NCBI Taxonomy" id="209136"/>
    <lineage>
        <taxon>Eukaryota</taxon>
        <taxon>Fungi</taxon>
        <taxon>Dikarya</taxon>
        <taxon>Ascomycota</taxon>
        <taxon>Pezizomycotina</taxon>
        <taxon>Lecanoromycetes</taxon>
        <taxon>OSLEUM clade</taxon>
        <taxon>Lecanoromycetidae</taxon>
        <taxon>Lecanorales</taxon>
        <taxon>Lecanorineae</taxon>
        <taxon>Stereocaulaceae</taxon>
        <taxon>Lepraria</taxon>
    </lineage>
</organism>
<evidence type="ECO:0008006" key="4">
    <source>
        <dbReference type="Google" id="ProtNLM"/>
    </source>
</evidence>
<name>A0AAD9Z881_9LECA</name>
<reference evidence="2" key="1">
    <citation type="submission" date="2022-11" db="EMBL/GenBank/DDBJ databases">
        <title>Chromosomal genome sequence assembly and mating type (MAT) locus characterization of the leprose asexual lichenized fungus Lepraria neglecta (Nyl.) Erichsen.</title>
        <authorList>
            <person name="Allen J.L."/>
            <person name="Pfeffer B."/>
        </authorList>
    </citation>
    <scope>NUCLEOTIDE SEQUENCE</scope>
    <source>
        <strain evidence="2">Allen 5258</strain>
    </source>
</reference>
<feature type="region of interest" description="Disordered" evidence="1">
    <location>
        <begin position="96"/>
        <end position="127"/>
    </location>
</feature>
<protein>
    <recommendedName>
        <fullName evidence="4">F-box domain-containing protein</fullName>
    </recommendedName>
</protein>
<gene>
    <name evidence="2" type="ORF">OEA41_003676</name>
</gene>
<dbReference type="AlphaFoldDB" id="A0AAD9Z881"/>
<proteinExistence type="predicted"/>
<evidence type="ECO:0000313" key="2">
    <source>
        <dbReference type="EMBL" id="KAK3171592.1"/>
    </source>
</evidence>
<keyword evidence="3" id="KW-1185">Reference proteome</keyword>
<sequence length="383" mass="43600">MALLDLAPELLTLVFHHLGAVELRTSVTYLLISKAWYRAALPVYLSGLQFSTLYLSSRDLERLPPADAPLSSLIQSTTTRLSVRLVGHPSRQIAKRPWHVQEESDDDESDPEDQDDDWRTTGPVVERPDGGRKTYNWLWEEHKLLAWRKRVNAKLAELATWLLALKDLEELSFEASSEDGGTLGPRWDYFIEEPIMSLLASLPNGLKHLTFDTCGSTIATSMHDRSPAHVCPLIAKRLHDFQHVRLRMRHICPQVLETSEGSGTRSRLQSLVIRLSIPFFPPATYETHNGKTEFDAQACATRYAPLWNSMVIAGRKFAKVRPSLKMMRVSYRDSTYSGINLMVADCVKRHYMFEGSEIFSYEDDGREWDAWEGNESLQISGSF</sequence>
<comment type="caution">
    <text evidence="2">The sequence shown here is derived from an EMBL/GenBank/DDBJ whole genome shotgun (WGS) entry which is preliminary data.</text>
</comment>
<accession>A0AAD9Z881</accession>
<feature type="compositionally biased region" description="Acidic residues" evidence="1">
    <location>
        <begin position="103"/>
        <end position="116"/>
    </location>
</feature>
<evidence type="ECO:0000256" key="1">
    <source>
        <dbReference type="SAM" id="MobiDB-lite"/>
    </source>
</evidence>